<keyword evidence="1" id="KW-1133">Transmembrane helix</keyword>
<dbReference type="EMBL" id="CP097636">
    <property type="protein sequence ID" value="URI09249.1"/>
    <property type="molecule type" value="Genomic_DNA"/>
</dbReference>
<evidence type="ECO:0000256" key="1">
    <source>
        <dbReference type="SAM" id="Phobius"/>
    </source>
</evidence>
<dbReference type="Proteomes" id="UP001056201">
    <property type="component" value="Chromosome 2"/>
</dbReference>
<keyword evidence="1" id="KW-0472">Membrane</keyword>
<evidence type="ECO:0000313" key="3">
    <source>
        <dbReference type="Proteomes" id="UP001056201"/>
    </source>
</evidence>
<sequence length="122" mass="13869">MSTIAHHRTRQRGITLIGLLFWAIVIGFGALIVMRVFPTVNEYLTIKRAVNKIVDSGATTVPELRAAFDKQKEIEYSISTISGKDLDITKENERIVIRFAYDKQIELVAPVYLLIKYEGRSN</sequence>
<organism evidence="2 3">
    <name type="scientific">Aquincola tertiaricarbonis</name>
    <dbReference type="NCBI Taxonomy" id="391953"/>
    <lineage>
        <taxon>Bacteria</taxon>
        <taxon>Pseudomonadati</taxon>
        <taxon>Pseudomonadota</taxon>
        <taxon>Betaproteobacteria</taxon>
        <taxon>Burkholderiales</taxon>
        <taxon>Sphaerotilaceae</taxon>
        <taxon>Aquincola</taxon>
    </lineage>
</organism>
<dbReference type="Pfam" id="PF16137">
    <property type="entry name" value="DUF4845"/>
    <property type="match status" value="1"/>
</dbReference>
<dbReference type="RefSeq" id="WP_250197481.1">
    <property type="nucleotide sequence ID" value="NZ_CP097636.1"/>
</dbReference>
<reference evidence="2" key="1">
    <citation type="submission" date="2022-05" db="EMBL/GenBank/DDBJ databases">
        <title>An RpoN-dependent PEP-CTERM gene is involved in floc formation of an Aquincola tertiaricarbonis strain.</title>
        <authorList>
            <person name="Qiu D."/>
            <person name="Xia M."/>
        </authorList>
    </citation>
    <scope>NUCLEOTIDE SEQUENCE</scope>
    <source>
        <strain evidence="2">RN12</strain>
    </source>
</reference>
<protein>
    <submittedName>
        <fullName evidence="2">DUF4845 domain-containing protein</fullName>
    </submittedName>
</protein>
<keyword evidence="1" id="KW-0812">Transmembrane</keyword>
<name>A0ABY4S9U8_AQUTE</name>
<dbReference type="InterPro" id="IPR032314">
    <property type="entry name" value="DUF4845"/>
</dbReference>
<accession>A0ABY4S9U8</accession>
<proteinExistence type="predicted"/>
<keyword evidence="3" id="KW-1185">Reference proteome</keyword>
<evidence type="ECO:0000313" key="2">
    <source>
        <dbReference type="EMBL" id="URI09249.1"/>
    </source>
</evidence>
<gene>
    <name evidence="2" type="ORF">MW290_27165</name>
</gene>
<feature type="transmembrane region" description="Helical" evidence="1">
    <location>
        <begin position="12"/>
        <end position="37"/>
    </location>
</feature>